<protein>
    <submittedName>
        <fullName evidence="2">Uncharacterized protein</fullName>
    </submittedName>
</protein>
<dbReference type="AlphaFoldDB" id="A0A3B7RH45"/>
<dbReference type="RefSeq" id="WP_119446058.1">
    <property type="nucleotide sequence ID" value="NZ_CP032317.1"/>
</dbReference>
<name>A0A3B7RH45_9BACT</name>
<dbReference type="EMBL" id="CP032317">
    <property type="protein sequence ID" value="AYA38526.1"/>
    <property type="molecule type" value="Genomic_DNA"/>
</dbReference>
<evidence type="ECO:0000313" key="3">
    <source>
        <dbReference type="Proteomes" id="UP000262802"/>
    </source>
</evidence>
<evidence type="ECO:0000313" key="2">
    <source>
        <dbReference type="EMBL" id="AYA38526.1"/>
    </source>
</evidence>
<reference evidence="2 3" key="1">
    <citation type="submission" date="2018-09" db="EMBL/GenBank/DDBJ databases">
        <title>Hymenobacter medium sp. nov., isolated from R2A medium.</title>
        <authorList>
            <person name="Yingchao G."/>
        </authorList>
    </citation>
    <scope>NUCLEOTIDE SEQUENCE [LARGE SCALE GENOMIC DNA]</scope>
    <source>
        <strain evidence="3">sh-6</strain>
    </source>
</reference>
<feature type="region of interest" description="Disordered" evidence="1">
    <location>
        <begin position="1"/>
        <end position="61"/>
    </location>
</feature>
<keyword evidence="3" id="KW-1185">Reference proteome</keyword>
<evidence type="ECO:0000256" key="1">
    <source>
        <dbReference type="SAM" id="MobiDB-lite"/>
    </source>
</evidence>
<dbReference type="OrthoDB" id="200313at2"/>
<sequence>MAQGDKSKYTDKQKRQAQHIEDSYEKQGLSEDEAERRAWATVNKQDGGGKKPGGSGRQPHK</sequence>
<organism evidence="2 3">
    <name type="scientific">Hymenobacter oligotrophus</name>
    <dbReference type="NCBI Taxonomy" id="2319843"/>
    <lineage>
        <taxon>Bacteria</taxon>
        <taxon>Pseudomonadati</taxon>
        <taxon>Bacteroidota</taxon>
        <taxon>Cytophagia</taxon>
        <taxon>Cytophagales</taxon>
        <taxon>Hymenobacteraceae</taxon>
        <taxon>Hymenobacter</taxon>
    </lineage>
</organism>
<proteinExistence type="predicted"/>
<feature type="compositionally biased region" description="Basic and acidic residues" evidence="1">
    <location>
        <begin position="1"/>
        <end position="38"/>
    </location>
</feature>
<gene>
    <name evidence="2" type="ORF">D3Y59_16610</name>
</gene>
<feature type="compositionally biased region" description="Gly residues" evidence="1">
    <location>
        <begin position="50"/>
        <end position="61"/>
    </location>
</feature>
<dbReference type="Proteomes" id="UP000262802">
    <property type="component" value="Chromosome"/>
</dbReference>
<accession>A0A3B7RH45</accession>
<dbReference type="KEGG" id="hyh:D3Y59_16610"/>